<keyword evidence="6" id="KW-0378">Hydrolase</keyword>
<evidence type="ECO:0000259" key="15">
    <source>
        <dbReference type="SMART" id="SM01024"/>
    </source>
</evidence>
<dbReference type="Pfam" id="PF00004">
    <property type="entry name" value="AAA"/>
    <property type="match status" value="2"/>
</dbReference>
<protein>
    <recommendedName>
        <fullName evidence="19">Mitochondrial chaperone BCS1</fullName>
    </recommendedName>
</protein>
<dbReference type="Pfam" id="PF25426">
    <property type="entry name" value="AAA_lid_BCS1"/>
    <property type="match status" value="1"/>
</dbReference>
<evidence type="ECO:0000313" key="17">
    <source>
        <dbReference type="EnsemblFungi" id="EJT74084"/>
    </source>
</evidence>
<keyword evidence="3 13" id="KW-0812">Transmembrane</keyword>
<feature type="domain" description="AAA+ ATPase" evidence="14">
    <location>
        <begin position="337"/>
        <end position="552"/>
    </location>
</feature>
<keyword evidence="10 13" id="KW-0472">Membrane</keyword>
<accession>J3P342</accession>
<dbReference type="PANTHER" id="PTHR23070">
    <property type="entry name" value="BCS1 AAA-TYPE ATPASE"/>
    <property type="match status" value="1"/>
</dbReference>
<dbReference type="InterPro" id="IPR003959">
    <property type="entry name" value="ATPase_AAA_core"/>
</dbReference>
<dbReference type="STRING" id="644352.J3P342"/>
<dbReference type="PROSITE" id="PS00674">
    <property type="entry name" value="AAA"/>
    <property type="match status" value="1"/>
</dbReference>
<dbReference type="GO" id="GO:0005524">
    <property type="term" value="F:ATP binding"/>
    <property type="evidence" value="ECO:0007669"/>
    <property type="project" value="UniProtKB-KW"/>
</dbReference>
<feature type="region of interest" description="Disordered" evidence="12">
    <location>
        <begin position="403"/>
        <end position="497"/>
    </location>
</feature>
<evidence type="ECO:0000313" key="16">
    <source>
        <dbReference type="EMBL" id="EJT74084.1"/>
    </source>
</evidence>
<dbReference type="SMART" id="SM00382">
    <property type="entry name" value="AAA"/>
    <property type="match status" value="1"/>
</dbReference>
<dbReference type="HOGENOM" id="CLU_010189_4_2_1"/>
<dbReference type="InterPro" id="IPR050747">
    <property type="entry name" value="Mitochondrial_chaperone_BCS1"/>
</dbReference>
<proteinExistence type="inferred from homology"/>
<dbReference type="InterPro" id="IPR003593">
    <property type="entry name" value="AAA+_ATPase"/>
</dbReference>
<keyword evidence="7" id="KW-0067">ATP-binding</keyword>
<evidence type="ECO:0000256" key="9">
    <source>
        <dbReference type="ARBA" id="ARBA00023128"/>
    </source>
</evidence>
<feature type="compositionally biased region" description="Basic and acidic residues" evidence="12">
    <location>
        <begin position="414"/>
        <end position="423"/>
    </location>
</feature>
<dbReference type="RefSeq" id="XP_009224028.1">
    <property type="nucleotide sequence ID" value="XM_009225764.1"/>
</dbReference>
<evidence type="ECO:0000256" key="3">
    <source>
        <dbReference type="ARBA" id="ARBA00022692"/>
    </source>
</evidence>
<comment type="similarity">
    <text evidence="2">Belongs to the AAA ATPase family. BCS1 subfamily.</text>
</comment>
<comment type="catalytic activity">
    <reaction evidence="11">
        <text>ATP + H2O = ADP + phosphate + H(+)</text>
        <dbReference type="Rhea" id="RHEA:13065"/>
        <dbReference type="ChEBI" id="CHEBI:15377"/>
        <dbReference type="ChEBI" id="CHEBI:15378"/>
        <dbReference type="ChEBI" id="CHEBI:30616"/>
        <dbReference type="ChEBI" id="CHEBI:43474"/>
        <dbReference type="ChEBI" id="CHEBI:456216"/>
    </reaction>
    <physiologicalReaction direction="left-to-right" evidence="11">
        <dbReference type="Rhea" id="RHEA:13066"/>
    </physiologicalReaction>
</comment>
<dbReference type="GO" id="GO:0005743">
    <property type="term" value="C:mitochondrial inner membrane"/>
    <property type="evidence" value="ECO:0007669"/>
    <property type="project" value="UniProtKB-SubCell"/>
</dbReference>
<evidence type="ECO:0000256" key="2">
    <source>
        <dbReference type="ARBA" id="ARBA00007448"/>
    </source>
</evidence>
<dbReference type="InterPro" id="IPR014851">
    <property type="entry name" value="BCS1_N"/>
</dbReference>
<dbReference type="OrthoDB" id="10251412at2759"/>
<evidence type="ECO:0000256" key="1">
    <source>
        <dbReference type="ARBA" id="ARBA00004434"/>
    </source>
</evidence>
<dbReference type="EnsemblFungi" id="EJT74084">
    <property type="protein sequence ID" value="EJT74084"/>
    <property type="gene ID" value="GGTG_07933"/>
</dbReference>
<dbReference type="GO" id="GO:0016887">
    <property type="term" value="F:ATP hydrolysis activity"/>
    <property type="evidence" value="ECO:0007669"/>
    <property type="project" value="InterPro"/>
</dbReference>
<keyword evidence="9" id="KW-0496">Mitochondrion</keyword>
<evidence type="ECO:0000256" key="4">
    <source>
        <dbReference type="ARBA" id="ARBA00022741"/>
    </source>
</evidence>
<comment type="subcellular location">
    <subcellularLocation>
        <location evidence="1">Mitochondrion inner membrane</location>
        <topology evidence="1">Single-pass membrane protein</topology>
    </subcellularLocation>
</comment>
<dbReference type="SMART" id="SM01024">
    <property type="entry name" value="BCS1_N"/>
    <property type="match status" value="1"/>
</dbReference>
<keyword evidence="8 13" id="KW-1133">Transmembrane helix</keyword>
<keyword evidence="5" id="KW-0999">Mitochondrion inner membrane</keyword>
<reference evidence="18" key="1">
    <citation type="submission" date="2010-07" db="EMBL/GenBank/DDBJ databases">
        <title>The genome sequence of Gaeumannomyces graminis var. tritici strain R3-111a-1.</title>
        <authorList>
            <consortium name="The Broad Institute Genome Sequencing Platform"/>
            <person name="Ma L.-J."/>
            <person name="Dead R."/>
            <person name="Young S."/>
            <person name="Zeng Q."/>
            <person name="Koehrsen M."/>
            <person name="Alvarado L."/>
            <person name="Berlin A."/>
            <person name="Chapman S.B."/>
            <person name="Chen Z."/>
            <person name="Freedman E."/>
            <person name="Gellesch M."/>
            <person name="Goldberg J."/>
            <person name="Griggs A."/>
            <person name="Gujja S."/>
            <person name="Heilman E.R."/>
            <person name="Heiman D."/>
            <person name="Hepburn T."/>
            <person name="Howarth C."/>
            <person name="Jen D."/>
            <person name="Larson L."/>
            <person name="Mehta T."/>
            <person name="Neiman D."/>
            <person name="Pearson M."/>
            <person name="Roberts A."/>
            <person name="Saif S."/>
            <person name="Shea T."/>
            <person name="Shenoy N."/>
            <person name="Sisk P."/>
            <person name="Stolte C."/>
            <person name="Sykes S."/>
            <person name="Walk T."/>
            <person name="White J."/>
            <person name="Yandava C."/>
            <person name="Haas B."/>
            <person name="Nusbaum C."/>
            <person name="Birren B."/>
        </authorList>
    </citation>
    <scope>NUCLEOTIDE SEQUENCE [LARGE SCALE GENOMIC DNA]</scope>
    <source>
        <strain evidence="18">R3-111a-1</strain>
    </source>
</reference>
<feature type="region of interest" description="Disordered" evidence="12">
    <location>
        <begin position="568"/>
        <end position="596"/>
    </location>
</feature>
<feature type="domain" description="BCS1 N-terminal" evidence="15">
    <location>
        <begin position="89"/>
        <end position="304"/>
    </location>
</feature>
<organism evidence="16">
    <name type="scientific">Gaeumannomyces tritici (strain R3-111a-1)</name>
    <name type="common">Wheat and barley take-all root rot fungus</name>
    <name type="synonym">Gaeumannomyces graminis var. tritici</name>
    <dbReference type="NCBI Taxonomy" id="644352"/>
    <lineage>
        <taxon>Eukaryota</taxon>
        <taxon>Fungi</taxon>
        <taxon>Dikarya</taxon>
        <taxon>Ascomycota</taxon>
        <taxon>Pezizomycotina</taxon>
        <taxon>Sordariomycetes</taxon>
        <taxon>Sordariomycetidae</taxon>
        <taxon>Magnaporthales</taxon>
        <taxon>Magnaporthaceae</taxon>
        <taxon>Gaeumannomyces</taxon>
    </lineage>
</organism>
<evidence type="ECO:0000313" key="18">
    <source>
        <dbReference type="Proteomes" id="UP000006039"/>
    </source>
</evidence>
<dbReference type="InterPro" id="IPR027417">
    <property type="entry name" value="P-loop_NTPase"/>
</dbReference>
<evidence type="ECO:0000259" key="14">
    <source>
        <dbReference type="SMART" id="SM00382"/>
    </source>
</evidence>
<evidence type="ECO:0000256" key="7">
    <source>
        <dbReference type="ARBA" id="ARBA00022840"/>
    </source>
</evidence>
<feature type="region of interest" description="Disordered" evidence="12">
    <location>
        <begin position="654"/>
        <end position="673"/>
    </location>
</feature>
<reference evidence="17" key="4">
    <citation type="journal article" date="2015" name="G3 (Bethesda)">
        <title>Genome sequences of three phytopathogenic species of the Magnaporthaceae family of fungi.</title>
        <authorList>
            <person name="Okagaki L.H."/>
            <person name="Nunes C.C."/>
            <person name="Sailsbery J."/>
            <person name="Clay B."/>
            <person name="Brown D."/>
            <person name="John T."/>
            <person name="Oh Y."/>
            <person name="Young N."/>
            <person name="Fitzgerald M."/>
            <person name="Haas B.J."/>
            <person name="Zeng Q."/>
            <person name="Young S."/>
            <person name="Adiconis X."/>
            <person name="Fan L."/>
            <person name="Levin J.Z."/>
            <person name="Mitchell T.K."/>
            <person name="Okubara P.A."/>
            <person name="Farman M.L."/>
            <person name="Kohn L.M."/>
            <person name="Birren B."/>
            <person name="Ma L.-J."/>
            <person name="Dean R.A."/>
        </authorList>
    </citation>
    <scope>NUCLEOTIDE SEQUENCE</scope>
    <source>
        <strain evidence="17">R3-111a-1</strain>
    </source>
</reference>
<feature type="transmembrane region" description="Helical" evidence="13">
    <location>
        <begin position="74"/>
        <end position="95"/>
    </location>
</feature>
<reference evidence="17" key="5">
    <citation type="submission" date="2018-04" db="UniProtKB">
        <authorList>
            <consortium name="EnsemblFungi"/>
        </authorList>
    </citation>
    <scope>IDENTIFICATION</scope>
    <source>
        <strain evidence="17">R3-111a-1</strain>
    </source>
</reference>
<evidence type="ECO:0000256" key="6">
    <source>
        <dbReference type="ARBA" id="ARBA00022801"/>
    </source>
</evidence>
<evidence type="ECO:0000256" key="11">
    <source>
        <dbReference type="ARBA" id="ARBA00048778"/>
    </source>
</evidence>
<dbReference type="InterPro" id="IPR003960">
    <property type="entry name" value="ATPase_AAA_CS"/>
</dbReference>
<evidence type="ECO:0000256" key="12">
    <source>
        <dbReference type="SAM" id="MobiDB-lite"/>
    </source>
</evidence>
<dbReference type="Proteomes" id="UP000006039">
    <property type="component" value="Unassembled WGS sequence"/>
</dbReference>
<feature type="compositionally biased region" description="Basic and acidic residues" evidence="12">
    <location>
        <begin position="454"/>
        <end position="473"/>
    </location>
</feature>
<dbReference type="GeneID" id="20348391"/>
<evidence type="ECO:0008006" key="19">
    <source>
        <dbReference type="Google" id="ProtNLM"/>
    </source>
</evidence>
<dbReference type="InterPro" id="IPR057495">
    <property type="entry name" value="AAA_lid_BCS1"/>
</dbReference>
<evidence type="ECO:0000256" key="8">
    <source>
        <dbReference type="ARBA" id="ARBA00022989"/>
    </source>
</evidence>
<dbReference type="SUPFAM" id="SSF52540">
    <property type="entry name" value="P-loop containing nucleoside triphosphate hydrolases"/>
    <property type="match status" value="1"/>
</dbReference>
<dbReference type="Gene3D" id="3.40.50.300">
    <property type="entry name" value="P-loop containing nucleotide triphosphate hydrolases"/>
    <property type="match status" value="1"/>
</dbReference>
<evidence type="ECO:0000256" key="10">
    <source>
        <dbReference type="ARBA" id="ARBA00023136"/>
    </source>
</evidence>
<dbReference type="eggNOG" id="KOG0743">
    <property type="taxonomic scope" value="Eukaryota"/>
</dbReference>
<reference evidence="16" key="3">
    <citation type="submission" date="2010-09" db="EMBL/GenBank/DDBJ databases">
        <title>Annotation of Gaeumannomyces graminis var. tritici R3-111a-1.</title>
        <authorList>
            <consortium name="The Broad Institute Genome Sequencing Platform"/>
            <person name="Ma L.-J."/>
            <person name="Dead R."/>
            <person name="Young S.K."/>
            <person name="Zeng Q."/>
            <person name="Gargeya S."/>
            <person name="Fitzgerald M."/>
            <person name="Haas B."/>
            <person name="Abouelleil A."/>
            <person name="Alvarado L."/>
            <person name="Arachchi H.M."/>
            <person name="Berlin A."/>
            <person name="Brown A."/>
            <person name="Chapman S.B."/>
            <person name="Chen Z."/>
            <person name="Dunbar C."/>
            <person name="Freedman E."/>
            <person name="Gearin G."/>
            <person name="Gellesch M."/>
            <person name="Goldberg J."/>
            <person name="Griggs A."/>
            <person name="Gujja S."/>
            <person name="Heiman D."/>
            <person name="Howarth C."/>
            <person name="Larson L."/>
            <person name="Lui A."/>
            <person name="MacDonald P.J.P."/>
            <person name="Mehta T."/>
            <person name="Montmayeur A."/>
            <person name="Murphy C."/>
            <person name="Neiman D."/>
            <person name="Pearson M."/>
            <person name="Priest M."/>
            <person name="Roberts A."/>
            <person name="Saif S."/>
            <person name="Shea T."/>
            <person name="Shenoy N."/>
            <person name="Sisk P."/>
            <person name="Stolte C."/>
            <person name="Sykes S."/>
            <person name="Yandava C."/>
            <person name="Wortman J."/>
            <person name="Nusbaum C."/>
            <person name="Birren B."/>
        </authorList>
    </citation>
    <scope>NUCLEOTIDE SEQUENCE</scope>
    <source>
        <strain evidence="16">R3-111a-1</strain>
    </source>
</reference>
<dbReference type="EMBL" id="GL385398">
    <property type="protein sequence ID" value="EJT74084.1"/>
    <property type="molecule type" value="Genomic_DNA"/>
</dbReference>
<reference evidence="16" key="2">
    <citation type="submission" date="2010-07" db="EMBL/GenBank/DDBJ databases">
        <authorList>
            <consortium name="The Broad Institute Genome Sequencing Platform"/>
            <consortium name="Broad Institute Genome Sequencing Center for Infectious Disease"/>
            <person name="Ma L.-J."/>
            <person name="Dead R."/>
            <person name="Young S."/>
            <person name="Zeng Q."/>
            <person name="Koehrsen M."/>
            <person name="Alvarado L."/>
            <person name="Berlin A."/>
            <person name="Chapman S.B."/>
            <person name="Chen Z."/>
            <person name="Freedman E."/>
            <person name="Gellesch M."/>
            <person name="Goldberg J."/>
            <person name="Griggs A."/>
            <person name="Gujja S."/>
            <person name="Heilman E.R."/>
            <person name="Heiman D."/>
            <person name="Hepburn T."/>
            <person name="Howarth C."/>
            <person name="Jen D."/>
            <person name="Larson L."/>
            <person name="Mehta T."/>
            <person name="Neiman D."/>
            <person name="Pearson M."/>
            <person name="Roberts A."/>
            <person name="Saif S."/>
            <person name="Shea T."/>
            <person name="Shenoy N."/>
            <person name="Sisk P."/>
            <person name="Stolte C."/>
            <person name="Sykes S."/>
            <person name="Walk T."/>
            <person name="White J."/>
            <person name="Yandava C."/>
            <person name="Haas B."/>
            <person name="Nusbaum C."/>
            <person name="Birren B."/>
        </authorList>
    </citation>
    <scope>NUCLEOTIDE SEQUENCE</scope>
    <source>
        <strain evidence="16">R3-111a-1</strain>
    </source>
</reference>
<name>J3P342_GAET3</name>
<keyword evidence="18" id="KW-1185">Reference proteome</keyword>
<dbReference type="VEuPathDB" id="FungiDB:GGTG_07933"/>
<dbReference type="Pfam" id="PF08740">
    <property type="entry name" value="BCS1_N"/>
    <property type="match status" value="1"/>
</dbReference>
<evidence type="ECO:0000256" key="5">
    <source>
        <dbReference type="ARBA" id="ARBA00022792"/>
    </source>
</evidence>
<sequence>MDFDAILKDLLPSLDNITATMSASASSGAANGTGTGTAGNAGIQLPIGFEKLMPLFGAQINPFLHTFMAMNSTFGAYLGLDLAAIVAFLGLLWAAGRLARQAWDLVYGLVEEYLMASIHISSDDDIHQQVLKWLAAQPHVSNARSLMAESSTTGAWEEQSTNEARQHVPVRALDGDGGDLYLNFSYQHATTPPRYVPAMGSHGFWFRGTYFCVYRKRDSMLASSSSTPFGASVVKDTETMVLSCFSFTAEPIKRLLQHVRQDYFKENFVRTVIKRPNTSMMRRFGGRNSWSTVANRPVRPMSTVVLDHKQKRQLLSDINEYLHPATPLWYATRGIPLRRGYLFHGPPGTGKTSLSFALAGVFGLDIFVISLLDPALTEEDLVLLFNSLPRRCVVLLEDIDTAGLSRPDDDGDSKDDKDDKDTKSGTNGRGDENDDDGKSEDDGAGKQTEGSGNAKEDDKAKAAHLTRQSDKKPARSGTATARAKRGGLGMGGHGMENEGNGISLSGLLNAIDGVASHEGRVLIMTTNRPEVLDEALIRPGRVDLQVAFGNATQRQACELFQRMYEASQPRWTQQAPAPASMRQPRKQHKSEDMGGSMDRPFGATSLMSALHSKLEALATTIANLTSGVEGGNDGDIEFTTDHGGAFVHVDTDEKNEASVHSSASEESEESEEAFTDLKELARIATAFGAKIPDCCFSPAEIQGFLLKRKKDPRRALREAEGWVAHMVEQKASKSKILQVQ</sequence>
<evidence type="ECO:0000256" key="13">
    <source>
        <dbReference type="SAM" id="Phobius"/>
    </source>
</evidence>
<keyword evidence="4" id="KW-0547">Nucleotide-binding</keyword>
<gene>
    <name evidence="17" type="primary">20348391</name>
    <name evidence="16" type="ORF">GGTG_07933</name>
</gene>
<dbReference type="AlphaFoldDB" id="J3P342"/>